<accession>A0ABS4H8G8</accession>
<proteinExistence type="predicted"/>
<dbReference type="EMBL" id="JAGGKK010000001">
    <property type="protein sequence ID" value="MBP1947190.1"/>
    <property type="molecule type" value="Genomic_DNA"/>
</dbReference>
<dbReference type="Gene3D" id="1.10.287.1100">
    <property type="entry name" value="Sporulation inhibitor A"/>
    <property type="match status" value="1"/>
</dbReference>
<dbReference type="InterPro" id="IPR036916">
    <property type="entry name" value="Sda_sf"/>
</dbReference>
<sequence>MMIYLSDEALINAYKKALKLRLERDFLELLMIELDRRGITFRNYEYEIEALT</sequence>
<name>A0ABS4H8G8_9BACI</name>
<protein>
    <recommendedName>
        <fullName evidence="3">Sporulation histidine kinase inhibitor Sda</fullName>
    </recommendedName>
</protein>
<dbReference type="Pfam" id="PF08970">
    <property type="entry name" value="Sda"/>
    <property type="match status" value="1"/>
</dbReference>
<evidence type="ECO:0000313" key="2">
    <source>
        <dbReference type="Proteomes" id="UP001519328"/>
    </source>
</evidence>
<dbReference type="Proteomes" id="UP001519328">
    <property type="component" value="Unassembled WGS sequence"/>
</dbReference>
<comment type="caution">
    <text evidence="1">The sequence shown here is derived from an EMBL/GenBank/DDBJ whole genome shotgun (WGS) entry which is preliminary data.</text>
</comment>
<evidence type="ECO:0008006" key="3">
    <source>
        <dbReference type="Google" id="ProtNLM"/>
    </source>
</evidence>
<evidence type="ECO:0000313" key="1">
    <source>
        <dbReference type="EMBL" id="MBP1947190.1"/>
    </source>
</evidence>
<reference evidence="1 2" key="1">
    <citation type="submission" date="2021-03" db="EMBL/GenBank/DDBJ databases">
        <title>Genomic Encyclopedia of Type Strains, Phase IV (KMG-IV): sequencing the most valuable type-strain genomes for metagenomic binning, comparative biology and taxonomic classification.</title>
        <authorList>
            <person name="Goeker M."/>
        </authorList>
    </citation>
    <scope>NUCLEOTIDE SEQUENCE [LARGE SCALE GENOMIC DNA]</scope>
    <source>
        <strain evidence="1 2">DSM 21085</strain>
    </source>
</reference>
<keyword evidence="2" id="KW-1185">Reference proteome</keyword>
<dbReference type="RefSeq" id="WP_209478847.1">
    <property type="nucleotide sequence ID" value="NZ_JAGGKK010000001.1"/>
</dbReference>
<dbReference type="SUPFAM" id="SSF100985">
    <property type="entry name" value="Sporulation inhibitor Sda"/>
    <property type="match status" value="1"/>
</dbReference>
<organism evidence="1 2">
    <name type="scientific">Virgibacillus litoralis</name>
    <dbReference type="NCBI Taxonomy" id="578221"/>
    <lineage>
        <taxon>Bacteria</taxon>
        <taxon>Bacillati</taxon>
        <taxon>Bacillota</taxon>
        <taxon>Bacilli</taxon>
        <taxon>Bacillales</taxon>
        <taxon>Bacillaceae</taxon>
        <taxon>Virgibacillus</taxon>
    </lineage>
</organism>
<dbReference type="InterPro" id="IPR015064">
    <property type="entry name" value="Sda"/>
</dbReference>
<gene>
    <name evidence="1" type="ORF">J2Z82_000113</name>
</gene>